<feature type="domain" description="AAA+ ATPase" evidence="4">
    <location>
        <begin position="300"/>
        <end position="445"/>
    </location>
</feature>
<dbReference type="Gene3D" id="3.40.50.300">
    <property type="entry name" value="P-loop containing nucleotide triphosphate hydrolases"/>
    <property type="match status" value="2"/>
</dbReference>
<dbReference type="STRING" id="13706.A0A1X2HRN2"/>
<gene>
    <name evidence="5" type="ORF">BCR43DRAFT_481063</name>
</gene>
<organism evidence="5 6">
    <name type="scientific">Syncephalastrum racemosum</name>
    <name type="common">Filamentous fungus</name>
    <dbReference type="NCBI Taxonomy" id="13706"/>
    <lineage>
        <taxon>Eukaryota</taxon>
        <taxon>Fungi</taxon>
        <taxon>Fungi incertae sedis</taxon>
        <taxon>Mucoromycota</taxon>
        <taxon>Mucoromycotina</taxon>
        <taxon>Mucoromycetes</taxon>
        <taxon>Mucorales</taxon>
        <taxon>Syncephalastraceae</taxon>
        <taxon>Syncephalastrum</taxon>
    </lineage>
</organism>
<dbReference type="OrthoDB" id="27435at2759"/>
<evidence type="ECO:0000256" key="1">
    <source>
        <dbReference type="ARBA" id="ARBA00022741"/>
    </source>
</evidence>
<evidence type="ECO:0000259" key="4">
    <source>
        <dbReference type="SMART" id="SM00382"/>
    </source>
</evidence>
<dbReference type="Pfam" id="PF17862">
    <property type="entry name" value="AAA_lid_3"/>
    <property type="match status" value="2"/>
</dbReference>
<keyword evidence="1 3" id="KW-0547">Nucleotide-binding</keyword>
<dbReference type="Pfam" id="PF00004">
    <property type="entry name" value="AAA"/>
    <property type="match status" value="2"/>
</dbReference>
<keyword evidence="5" id="KW-0378">Hydrolase</keyword>
<proteinExistence type="inferred from homology"/>
<dbReference type="PANTHER" id="PTHR23077">
    <property type="entry name" value="AAA-FAMILY ATPASE"/>
    <property type="match status" value="1"/>
</dbReference>
<dbReference type="PANTHER" id="PTHR23077:SF27">
    <property type="entry name" value="ATPASE FAMILY GENE 2 PROTEIN HOMOLOG A"/>
    <property type="match status" value="1"/>
</dbReference>
<evidence type="ECO:0000313" key="5">
    <source>
        <dbReference type="EMBL" id="ORZ02134.1"/>
    </source>
</evidence>
<sequence length="516" mass="56995">MEEWIALTERTIGGYSNVLLDIASQIQTLRLFASSQYSSTFRRSSGSVVYGKPGTGKTALALALAAHSQLPYYIINGPDVFQTEQGATETHIRSIFQEACQHPCAIIILDELDLLACSLKDKKGDLDVRISSTLLSLIDSMEGHVYVLGLTSRLHAIDPCFLRSGRLDSIHELTFTSSKQRYDVLHILSQKLPFCGTDRYSILQLIAQRTHGFVPSDLQSLCSQVVLQLMQEVQPIVTKEHFKKALCLVRPSNMNEYDSKVPSIHFSDIYGIDDVIKNIKASVIYPFQHPEHYQTLGIAPPKGILVHGPPGVGKTMLCSALAAEAGVNFMFVESSQIRSKVVGESEANIARLFAQARTSAPCILFIDQIDTLVPRRGTSSTTENSSDRIVTGFLTAMDGLLTKNDKNCPGFDVLIVGATNRIHTIDPAVLRPGRFDEHILITKPAPKQRLEIIKGLCTKIPAIISDAQLMQLVSSTEGWTGAQLRNLFQEAALACLRENIESRQVPWELIKCMCQK</sequence>
<dbReference type="PROSITE" id="PS00674">
    <property type="entry name" value="AAA"/>
    <property type="match status" value="1"/>
</dbReference>
<dbReference type="InterPro" id="IPR003593">
    <property type="entry name" value="AAA+_ATPase"/>
</dbReference>
<dbReference type="OMA" id="NAYVIGM"/>
<protein>
    <submittedName>
        <fullName evidence="5">P-loop containing nucleoside triphosphate hydrolase protein</fullName>
    </submittedName>
</protein>
<dbReference type="Gene3D" id="1.10.8.60">
    <property type="match status" value="2"/>
</dbReference>
<dbReference type="InterPro" id="IPR041569">
    <property type="entry name" value="AAA_lid_3"/>
</dbReference>
<dbReference type="SUPFAM" id="SSF52540">
    <property type="entry name" value="P-loop containing nucleoside triphosphate hydrolases"/>
    <property type="match status" value="2"/>
</dbReference>
<evidence type="ECO:0000256" key="2">
    <source>
        <dbReference type="ARBA" id="ARBA00022840"/>
    </source>
</evidence>
<evidence type="ECO:0000256" key="3">
    <source>
        <dbReference type="RuleBase" id="RU003651"/>
    </source>
</evidence>
<dbReference type="SMART" id="SM00382">
    <property type="entry name" value="AAA"/>
    <property type="match status" value="2"/>
</dbReference>
<keyword evidence="6" id="KW-1185">Reference proteome</keyword>
<dbReference type="EMBL" id="MCGN01000001">
    <property type="protein sequence ID" value="ORZ02134.1"/>
    <property type="molecule type" value="Genomic_DNA"/>
</dbReference>
<dbReference type="GO" id="GO:0016887">
    <property type="term" value="F:ATP hydrolysis activity"/>
    <property type="evidence" value="ECO:0007669"/>
    <property type="project" value="InterPro"/>
</dbReference>
<dbReference type="AlphaFoldDB" id="A0A1X2HRN2"/>
<comment type="caution">
    <text evidence="5">The sequence shown here is derived from an EMBL/GenBank/DDBJ whole genome shotgun (WGS) entry which is preliminary data.</text>
</comment>
<accession>A0A1X2HRN2</accession>
<evidence type="ECO:0000313" key="6">
    <source>
        <dbReference type="Proteomes" id="UP000242180"/>
    </source>
</evidence>
<dbReference type="GO" id="GO:0005737">
    <property type="term" value="C:cytoplasm"/>
    <property type="evidence" value="ECO:0007669"/>
    <property type="project" value="TreeGrafter"/>
</dbReference>
<dbReference type="InterPro" id="IPR027417">
    <property type="entry name" value="P-loop_NTPase"/>
</dbReference>
<feature type="domain" description="AAA+ ATPase" evidence="4">
    <location>
        <begin position="43"/>
        <end position="177"/>
    </location>
</feature>
<dbReference type="FunFam" id="3.40.50.300:FF:001921">
    <property type="entry name" value="AAA ATPase domain-containing protein"/>
    <property type="match status" value="1"/>
</dbReference>
<dbReference type="GO" id="GO:0005524">
    <property type="term" value="F:ATP binding"/>
    <property type="evidence" value="ECO:0007669"/>
    <property type="project" value="UniProtKB-KW"/>
</dbReference>
<dbReference type="InterPro" id="IPR003959">
    <property type="entry name" value="ATPase_AAA_core"/>
</dbReference>
<name>A0A1X2HRN2_SYNRA</name>
<dbReference type="Proteomes" id="UP000242180">
    <property type="component" value="Unassembled WGS sequence"/>
</dbReference>
<dbReference type="InterPro" id="IPR050168">
    <property type="entry name" value="AAA_ATPase_domain"/>
</dbReference>
<reference evidence="5 6" key="1">
    <citation type="submission" date="2016-07" db="EMBL/GenBank/DDBJ databases">
        <title>Pervasive Adenine N6-methylation of Active Genes in Fungi.</title>
        <authorList>
            <consortium name="DOE Joint Genome Institute"/>
            <person name="Mondo S.J."/>
            <person name="Dannebaum R.O."/>
            <person name="Kuo R.C."/>
            <person name="Labutti K."/>
            <person name="Haridas S."/>
            <person name="Kuo A."/>
            <person name="Salamov A."/>
            <person name="Ahrendt S.R."/>
            <person name="Lipzen A."/>
            <person name="Sullivan W."/>
            <person name="Andreopoulos W.B."/>
            <person name="Clum A."/>
            <person name="Lindquist E."/>
            <person name="Daum C."/>
            <person name="Ramamoorthy G.K."/>
            <person name="Gryganskyi A."/>
            <person name="Culley D."/>
            <person name="Magnuson J.K."/>
            <person name="James T.Y."/>
            <person name="O'Malley M.A."/>
            <person name="Stajich J.E."/>
            <person name="Spatafora J.W."/>
            <person name="Visel A."/>
            <person name="Grigoriev I.V."/>
        </authorList>
    </citation>
    <scope>NUCLEOTIDE SEQUENCE [LARGE SCALE GENOMIC DNA]</scope>
    <source>
        <strain evidence="5 6">NRRL 2496</strain>
    </source>
</reference>
<dbReference type="InParanoid" id="A0A1X2HRN2"/>
<comment type="similarity">
    <text evidence="3">Belongs to the AAA ATPase family.</text>
</comment>
<keyword evidence="2 3" id="KW-0067">ATP-binding</keyword>
<dbReference type="InterPro" id="IPR003960">
    <property type="entry name" value="ATPase_AAA_CS"/>
</dbReference>